<dbReference type="EMBL" id="VSRR010005620">
    <property type="protein sequence ID" value="MPC42946.1"/>
    <property type="molecule type" value="Genomic_DNA"/>
</dbReference>
<keyword evidence="2" id="KW-1185">Reference proteome</keyword>
<organism evidence="1 2">
    <name type="scientific">Portunus trituberculatus</name>
    <name type="common">Swimming crab</name>
    <name type="synonym">Neptunus trituberculatus</name>
    <dbReference type="NCBI Taxonomy" id="210409"/>
    <lineage>
        <taxon>Eukaryota</taxon>
        <taxon>Metazoa</taxon>
        <taxon>Ecdysozoa</taxon>
        <taxon>Arthropoda</taxon>
        <taxon>Crustacea</taxon>
        <taxon>Multicrustacea</taxon>
        <taxon>Malacostraca</taxon>
        <taxon>Eumalacostraca</taxon>
        <taxon>Eucarida</taxon>
        <taxon>Decapoda</taxon>
        <taxon>Pleocyemata</taxon>
        <taxon>Brachyura</taxon>
        <taxon>Eubrachyura</taxon>
        <taxon>Portunoidea</taxon>
        <taxon>Portunidae</taxon>
        <taxon>Portuninae</taxon>
        <taxon>Portunus</taxon>
    </lineage>
</organism>
<sequence length="98" mass="11207">MEHKAVLSPLTVQTEFHYHQMKLYWAVVLLPPDNEWWHPVRPAPSCSQVLPSFEELKLAKAEGLATAHKQLIDRALAKGVNIDCISEPTHIRKWCSSH</sequence>
<reference evidence="1 2" key="1">
    <citation type="submission" date="2019-05" db="EMBL/GenBank/DDBJ databases">
        <title>Another draft genome of Portunus trituberculatus and its Hox gene families provides insights of decapod evolution.</title>
        <authorList>
            <person name="Jeong J.-H."/>
            <person name="Song I."/>
            <person name="Kim S."/>
            <person name="Choi T."/>
            <person name="Kim D."/>
            <person name="Ryu S."/>
            <person name="Kim W."/>
        </authorList>
    </citation>
    <scope>NUCLEOTIDE SEQUENCE [LARGE SCALE GENOMIC DNA]</scope>
    <source>
        <tissue evidence="1">Muscle</tissue>
    </source>
</reference>
<gene>
    <name evidence="1" type="ORF">E2C01_036579</name>
</gene>
<evidence type="ECO:0000313" key="1">
    <source>
        <dbReference type="EMBL" id="MPC42946.1"/>
    </source>
</evidence>
<dbReference type="Proteomes" id="UP000324222">
    <property type="component" value="Unassembled WGS sequence"/>
</dbReference>
<proteinExistence type="predicted"/>
<evidence type="ECO:0000313" key="2">
    <source>
        <dbReference type="Proteomes" id="UP000324222"/>
    </source>
</evidence>
<dbReference type="AlphaFoldDB" id="A0A5B7FCC2"/>
<name>A0A5B7FCC2_PORTR</name>
<comment type="caution">
    <text evidence="1">The sequence shown here is derived from an EMBL/GenBank/DDBJ whole genome shotgun (WGS) entry which is preliminary data.</text>
</comment>
<protein>
    <submittedName>
        <fullName evidence="1">Uncharacterized protein</fullName>
    </submittedName>
</protein>
<accession>A0A5B7FCC2</accession>